<protein>
    <submittedName>
        <fullName evidence="2">Uncharacterized protein</fullName>
    </submittedName>
</protein>
<feature type="region of interest" description="Disordered" evidence="1">
    <location>
        <begin position="20"/>
        <end position="51"/>
    </location>
</feature>
<proteinExistence type="predicted"/>
<evidence type="ECO:0000313" key="3">
    <source>
        <dbReference type="Proteomes" id="UP000004459"/>
    </source>
</evidence>
<evidence type="ECO:0000256" key="1">
    <source>
        <dbReference type="SAM" id="MobiDB-lite"/>
    </source>
</evidence>
<name>G9YWV4_FLAPL</name>
<comment type="caution">
    <text evidence="2">The sequence shown here is derived from an EMBL/GenBank/DDBJ whole genome shotgun (WGS) entry which is preliminary data.</text>
</comment>
<accession>G9YWV4</accession>
<reference evidence="2 3" key="1">
    <citation type="submission" date="2011-08" db="EMBL/GenBank/DDBJ databases">
        <authorList>
            <person name="Weinstock G."/>
            <person name="Sodergren E."/>
            <person name="Clifton S."/>
            <person name="Fulton L."/>
            <person name="Fulton B."/>
            <person name="Courtney L."/>
            <person name="Fronick C."/>
            <person name="Harrison M."/>
            <person name="Strong C."/>
            <person name="Farmer C."/>
            <person name="Delahaunty K."/>
            <person name="Markovic C."/>
            <person name="Hall O."/>
            <person name="Minx P."/>
            <person name="Tomlinson C."/>
            <person name="Mitreva M."/>
            <person name="Hou S."/>
            <person name="Chen J."/>
            <person name="Wollam A."/>
            <person name="Pepin K.H."/>
            <person name="Johnson M."/>
            <person name="Bhonagiri V."/>
            <person name="Zhang X."/>
            <person name="Suruliraj S."/>
            <person name="Warren W."/>
            <person name="Chinwalla A."/>
            <person name="Mardis E.R."/>
            <person name="Wilson R.K."/>
        </authorList>
    </citation>
    <scope>NUCLEOTIDE SEQUENCE [LARGE SCALE GENOMIC DNA]</scope>
    <source>
        <strain evidence="2 3">ATCC 29863</strain>
    </source>
</reference>
<dbReference type="Proteomes" id="UP000004459">
    <property type="component" value="Unassembled WGS sequence"/>
</dbReference>
<sequence>MRAEASRRVSGVKHFVEQNLDAGRIHSARTDGEKRGPRTARGGLGGGAECG</sequence>
<dbReference type="EMBL" id="AGCK01000326">
    <property type="protein sequence ID" value="EHM38213.1"/>
    <property type="molecule type" value="Genomic_DNA"/>
</dbReference>
<evidence type="ECO:0000313" key="2">
    <source>
        <dbReference type="EMBL" id="EHM38213.1"/>
    </source>
</evidence>
<organism evidence="2 3">
    <name type="scientific">Flavonifractor plautii ATCC 29863</name>
    <dbReference type="NCBI Taxonomy" id="411475"/>
    <lineage>
        <taxon>Bacteria</taxon>
        <taxon>Bacillati</taxon>
        <taxon>Bacillota</taxon>
        <taxon>Clostridia</taxon>
        <taxon>Eubacteriales</taxon>
        <taxon>Oscillospiraceae</taxon>
        <taxon>Flavonifractor</taxon>
    </lineage>
</organism>
<feature type="compositionally biased region" description="Gly residues" evidence="1">
    <location>
        <begin position="42"/>
        <end position="51"/>
    </location>
</feature>
<gene>
    <name evidence="2" type="ORF">HMPREF0372_04022</name>
</gene>
<dbReference type="HOGENOM" id="CLU_3099071_0_0_9"/>
<dbReference type="AlphaFoldDB" id="G9YWV4"/>